<accession>A0A9X4NKD3</accession>
<organism evidence="1 2">
    <name type="scientific">Lactococcus lactis</name>
    <dbReference type="NCBI Taxonomy" id="1358"/>
    <lineage>
        <taxon>Bacteria</taxon>
        <taxon>Bacillati</taxon>
        <taxon>Bacillota</taxon>
        <taxon>Bacilli</taxon>
        <taxon>Lactobacillales</taxon>
        <taxon>Streptococcaceae</taxon>
        <taxon>Lactococcus</taxon>
    </lineage>
</organism>
<evidence type="ECO:0000313" key="1">
    <source>
        <dbReference type="EMBL" id="MDG4984957.1"/>
    </source>
</evidence>
<protein>
    <submittedName>
        <fullName evidence="1">Uncharacterized protein</fullName>
    </submittedName>
</protein>
<comment type="caution">
    <text evidence="1">The sequence shown here is derived from an EMBL/GenBank/DDBJ whole genome shotgun (WGS) entry which is preliminary data.</text>
</comment>
<dbReference type="AlphaFoldDB" id="A0A9X4NKD3"/>
<name>A0A9X4NKD3_9LACT</name>
<reference evidence="1" key="1">
    <citation type="submission" date="2022-10" db="EMBL/GenBank/DDBJ databases">
        <authorList>
            <person name="Turner M.S."/>
            <person name="Huang W."/>
        </authorList>
    </citation>
    <scope>NUCLEOTIDE SEQUENCE</scope>
    <source>
        <strain evidence="1">3</strain>
    </source>
</reference>
<gene>
    <name evidence="1" type="ORF">OGZ51_12460</name>
</gene>
<dbReference type="EMBL" id="JAOWLY010000016">
    <property type="protein sequence ID" value="MDG4984957.1"/>
    <property type="molecule type" value="Genomic_DNA"/>
</dbReference>
<proteinExistence type="predicted"/>
<sequence length="240" mass="28401">MKNKYNKYHNYQLNALSTTPKKGHDGLMLRYHSKNTMDSLCEAVINNDYCKPTYISQFYVLPKDEKSGEQMFNFKIYDEDGFQMGSRNVKESYLLYLSLSNQLVDATLLKNEEMKEALKEYGGFYMLEQIEDDYLFEMKINDSIDNELGIIDIYPEDNGSYTLEKDRVRFYVSELHEIEKLLSIFYGSVFSLKFSRVFVKWVRYEVTIPRIKVADLSELKETVRTLKYLLEKVDKQVKLD</sequence>
<evidence type="ECO:0000313" key="2">
    <source>
        <dbReference type="Proteomes" id="UP001152614"/>
    </source>
</evidence>
<dbReference type="RefSeq" id="WP_278229371.1">
    <property type="nucleotide sequence ID" value="NZ_JAOWLY010000016.1"/>
</dbReference>
<reference evidence="1" key="2">
    <citation type="journal article" date="2023" name="Food Microbiol.">
        <title>Evaluation of the fermentation potential of lactic acid bacteria isolated from herbs, fruits and vegetables as starter cultures in nut-based milk alternatives.</title>
        <authorList>
            <person name="Huang W."/>
            <person name="Dong A."/>
            <person name="Pham H.T."/>
            <person name="Zhou C."/>
            <person name="Huo Z."/>
            <person name="Watjen A.P."/>
            <person name="Prakash S."/>
            <person name="Bang-Berthelsen C.H."/>
            <person name="Turner M.S."/>
        </authorList>
    </citation>
    <scope>NUCLEOTIDE SEQUENCE</scope>
    <source>
        <strain evidence="1">3</strain>
    </source>
</reference>
<dbReference type="Proteomes" id="UP001152614">
    <property type="component" value="Unassembled WGS sequence"/>
</dbReference>